<dbReference type="InterPro" id="IPR005116">
    <property type="entry name" value="Transp-assoc_OB_typ1"/>
</dbReference>
<dbReference type="Proteomes" id="UP001247542">
    <property type="component" value="Unassembled WGS sequence"/>
</dbReference>
<feature type="domain" description="Helix-turn-helix" evidence="2">
    <location>
        <begin position="4"/>
        <end position="50"/>
    </location>
</feature>
<dbReference type="EMBL" id="JASXSX010000001">
    <property type="protein sequence ID" value="MDT3767365.1"/>
    <property type="molecule type" value="Genomic_DNA"/>
</dbReference>
<dbReference type="InterPro" id="IPR041657">
    <property type="entry name" value="HTH_17"/>
</dbReference>
<name>A0ABU3IAG1_9ACTO</name>
<protein>
    <submittedName>
        <fullName evidence="3">TOBE domain-containing protein</fullName>
    </submittedName>
</protein>
<reference evidence="3 4" key="1">
    <citation type="submission" date="2023-06" db="EMBL/GenBank/DDBJ databases">
        <title>Draft genome sequence of Gleimia hominis type strain CCUG 57540T.</title>
        <authorList>
            <person name="Salva-Serra F."/>
            <person name="Cardew S."/>
            <person name="Jensie Markopoulos S."/>
            <person name="Ohlen M."/>
            <person name="Inganas E."/>
            <person name="Svensson-Stadler L."/>
            <person name="Moore E.R.B."/>
        </authorList>
    </citation>
    <scope>NUCLEOTIDE SEQUENCE [LARGE SCALE GENOMIC DNA]</scope>
    <source>
        <strain evidence="3 4">CCUG 57540</strain>
    </source>
</reference>
<keyword evidence="4" id="KW-1185">Reference proteome</keyword>
<dbReference type="SUPFAM" id="SSF50331">
    <property type="entry name" value="MOP-like"/>
    <property type="match status" value="1"/>
</dbReference>
<dbReference type="NCBIfam" id="TIGR01764">
    <property type="entry name" value="excise"/>
    <property type="match status" value="1"/>
</dbReference>
<proteinExistence type="predicted"/>
<evidence type="ECO:0000313" key="4">
    <source>
        <dbReference type="Proteomes" id="UP001247542"/>
    </source>
</evidence>
<feature type="domain" description="Transport-associated OB type 1" evidence="1">
    <location>
        <begin position="63"/>
        <end position="124"/>
    </location>
</feature>
<gene>
    <name evidence="3" type="ORF">QS713_04700</name>
</gene>
<evidence type="ECO:0000259" key="2">
    <source>
        <dbReference type="Pfam" id="PF12728"/>
    </source>
</evidence>
<comment type="caution">
    <text evidence="3">The sequence shown here is derived from an EMBL/GenBank/DDBJ whole genome shotgun (WGS) entry which is preliminary data.</text>
</comment>
<dbReference type="Pfam" id="PF03459">
    <property type="entry name" value="TOBE"/>
    <property type="match status" value="1"/>
</dbReference>
<evidence type="ECO:0000259" key="1">
    <source>
        <dbReference type="Pfam" id="PF03459"/>
    </source>
</evidence>
<sequence>MEHLSVRDTANILGVSDDTVRRLVDDKTITGERVGSRIQIEGPSVVGYMQDRAQDMQEYREHSSLRNNLRGLITKITSDKVMTQVEMMCGPFRIVSLISTEAATELGLEVGTIAVANMKATNVSISR</sequence>
<dbReference type="InterPro" id="IPR008995">
    <property type="entry name" value="Mo/tungstate-bd_C_term_dom"/>
</dbReference>
<dbReference type="RefSeq" id="WP_313272851.1">
    <property type="nucleotide sequence ID" value="NZ_JASXSX010000001.1"/>
</dbReference>
<evidence type="ECO:0000313" key="3">
    <source>
        <dbReference type="EMBL" id="MDT3767365.1"/>
    </source>
</evidence>
<dbReference type="Pfam" id="PF12728">
    <property type="entry name" value="HTH_17"/>
    <property type="match status" value="1"/>
</dbReference>
<organism evidence="3 4">
    <name type="scientific">Gleimia hominis</name>
    <dbReference type="NCBI Taxonomy" id="595468"/>
    <lineage>
        <taxon>Bacteria</taxon>
        <taxon>Bacillati</taxon>
        <taxon>Actinomycetota</taxon>
        <taxon>Actinomycetes</taxon>
        <taxon>Actinomycetales</taxon>
        <taxon>Actinomycetaceae</taxon>
        <taxon>Gleimia</taxon>
    </lineage>
</organism>
<dbReference type="InterPro" id="IPR010093">
    <property type="entry name" value="SinI_DNA-bd"/>
</dbReference>
<accession>A0ABU3IAG1</accession>
<dbReference type="Gene3D" id="2.40.50.100">
    <property type="match status" value="1"/>
</dbReference>